<keyword evidence="3" id="KW-0677">Repeat</keyword>
<evidence type="ECO:0000256" key="3">
    <source>
        <dbReference type="ARBA" id="ARBA00022737"/>
    </source>
</evidence>
<organism evidence="7 8">
    <name type="scientific">Symbiodinium pilosum</name>
    <name type="common">Dinoflagellate</name>
    <dbReference type="NCBI Taxonomy" id="2952"/>
    <lineage>
        <taxon>Eukaryota</taxon>
        <taxon>Sar</taxon>
        <taxon>Alveolata</taxon>
        <taxon>Dinophyceae</taxon>
        <taxon>Suessiales</taxon>
        <taxon>Symbiodiniaceae</taxon>
        <taxon>Symbiodinium</taxon>
    </lineage>
</organism>
<evidence type="ECO:0000256" key="5">
    <source>
        <dbReference type="ARBA" id="ARBA00022990"/>
    </source>
</evidence>
<dbReference type="InterPro" id="IPR011992">
    <property type="entry name" value="EF-hand-dom_pair"/>
</dbReference>
<evidence type="ECO:0000256" key="4">
    <source>
        <dbReference type="ARBA" id="ARBA00022837"/>
    </source>
</evidence>
<evidence type="ECO:0000259" key="6">
    <source>
        <dbReference type="PROSITE" id="PS50222"/>
    </source>
</evidence>
<accession>A0A812Y899</accession>
<dbReference type="InterPro" id="IPR002048">
    <property type="entry name" value="EF_hand_dom"/>
</dbReference>
<evidence type="ECO:0000256" key="2">
    <source>
        <dbReference type="ARBA" id="ARBA00022723"/>
    </source>
</evidence>
<dbReference type="PANTHER" id="PTHR23048:SF0">
    <property type="entry name" value="CALMODULIN LIKE 3"/>
    <property type="match status" value="1"/>
</dbReference>
<feature type="non-terminal residue" evidence="7">
    <location>
        <position position="94"/>
    </location>
</feature>
<dbReference type="FunFam" id="1.10.238.10:FF:000003">
    <property type="entry name" value="Calmodulin A"/>
    <property type="match status" value="1"/>
</dbReference>
<evidence type="ECO:0000313" key="7">
    <source>
        <dbReference type="EMBL" id="CAE7764754.1"/>
    </source>
</evidence>
<proteinExistence type="predicted"/>
<dbReference type="Pfam" id="PF13499">
    <property type="entry name" value="EF-hand_7"/>
    <property type="match status" value="1"/>
</dbReference>
<dbReference type="OrthoDB" id="361797at2759"/>
<comment type="caution">
    <text evidence="7">The sequence shown here is derived from an EMBL/GenBank/DDBJ whole genome shotgun (WGS) entry which is preliminary data.</text>
</comment>
<feature type="domain" description="EF-hand" evidence="6">
    <location>
        <begin position="17"/>
        <end position="52"/>
    </location>
</feature>
<dbReference type="PROSITE" id="PS50222">
    <property type="entry name" value="EF_HAND_2"/>
    <property type="match status" value="2"/>
</dbReference>
<keyword evidence="2" id="KW-0479">Metal-binding</keyword>
<feature type="non-terminal residue" evidence="7">
    <location>
        <position position="1"/>
    </location>
</feature>
<feature type="domain" description="EF-hand" evidence="6">
    <location>
        <begin position="53"/>
        <end position="88"/>
    </location>
</feature>
<dbReference type="InterPro" id="IPR050230">
    <property type="entry name" value="CALM/Myosin/TropC-like"/>
</dbReference>
<name>A0A812Y899_SYMPI</name>
<sequence length="94" mass="10340">VKTAIMKSLEKQHSQITFEEAVEATFRTFDAEGTGHLTAKQLQASMRSIGLTLSDTAVEDMIKEADQQQQGFVDYPDFVTICRICGMGPVKAAK</sequence>
<keyword evidence="4" id="KW-0106">Calcium</keyword>
<dbReference type="GO" id="GO:0005509">
    <property type="term" value="F:calcium ion binding"/>
    <property type="evidence" value="ECO:0007669"/>
    <property type="project" value="InterPro"/>
</dbReference>
<dbReference type="PANTHER" id="PTHR23048">
    <property type="entry name" value="MYOSIN LIGHT CHAIN 1, 3"/>
    <property type="match status" value="1"/>
</dbReference>
<dbReference type="CDD" id="cd00051">
    <property type="entry name" value="EFh"/>
    <property type="match status" value="1"/>
</dbReference>
<keyword evidence="8" id="KW-1185">Reference proteome</keyword>
<dbReference type="Proteomes" id="UP000649617">
    <property type="component" value="Unassembled WGS sequence"/>
</dbReference>
<dbReference type="GO" id="GO:0016460">
    <property type="term" value="C:myosin II complex"/>
    <property type="evidence" value="ECO:0007669"/>
    <property type="project" value="TreeGrafter"/>
</dbReference>
<dbReference type="SUPFAM" id="SSF47473">
    <property type="entry name" value="EF-hand"/>
    <property type="match status" value="1"/>
</dbReference>
<evidence type="ECO:0000256" key="1">
    <source>
        <dbReference type="ARBA" id="ARBA00020786"/>
    </source>
</evidence>
<gene>
    <name evidence="7" type="primary">CAM1</name>
    <name evidence="7" type="ORF">SPIL2461_LOCUS22397</name>
</gene>
<protein>
    <recommendedName>
        <fullName evidence="1">Calmodulin</fullName>
    </recommendedName>
</protein>
<keyword evidence="5" id="KW-0007">Acetylation</keyword>
<evidence type="ECO:0000313" key="8">
    <source>
        <dbReference type="Proteomes" id="UP000649617"/>
    </source>
</evidence>
<dbReference type="Gene3D" id="1.10.238.10">
    <property type="entry name" value="EF-hand"/>
    <property type="match status" value="1"/>
</dbReference>
<dbReference type="EMBL" id="CAJNIZ010047251">
    <property type="protein sequence ID" value="CAE7764754.1"/>
    <property type="molecule type" value="Genomic_DNA"/>
</dbReference>
<dbReference type="AlphaFoldDB" id="A0A812Y899"/>
<reference evidence="7" key="1">
    <citation type="submission" date="2021-02" db="EMBL/GenBank/DDBJ databases">
        <authorList>
            <person name="Dougan E. K."/>
            <person name="Rhodes N."/>
            <person name="Thang M."/>
            <person name="Chan C."/>
        </authorList>
    </citation>
    <scope>NUCLEOTIDE SEQUENCE</scope>
</reference>